<dbReference type="InterPro" id="IPR042104">
    <property type="entry name" value="PKS_dehydratase_sf"/>
</dbReference>
<dbReference type="InterPro" id="IPR049551">
    <property type="entry name" value="PKS_DH_C"/>
</dbReference>
<organism evidence="2">
    <name type="scientific">gut metagenome</name>
    <dbReference type="NCBI Taxonomy" id="749906"/>
    <lineage>
        <taxon>unclassified sequences</taxon>
        <taxon>metagenomes</taxon>
        <taxon>organismal metagenomes</taxon>
    </lineage>
</organism>
<comment type="caution">
    <text evidence="2">The sequence shown here is derived from an EMBL/GenBank/DDBJ whole genome shotgun (WGS) entry which is preliminary data.</text>
</comment>
<reference evidence="2" key="1">
    <citation type="journal article" date="2012" name="PLoS ONE">
        <title>Gene sets for utilization of primary and secondary nutrition supplies in the distal gut of endangered iberian lynx.</title>
        <authorList>
            <person name="Alcaide M."/>
            <person name="Messina E."/>
            <person name="Richter M."/>
            <person name="Bargiela R."/>
            <person name="Peplies J."/>
            <person name="Huws S.A."/>
            <person name="Newbold C.J."/>
            <person name="Golyshin P.N."/>
            <person name="Simon M.A."/>
            <person name="Lopez G."/>
            <person name="Yakimov M.M."/>
            <person name="Ferrer M."/>
        </authorList>
    </citation>
    <scope>NUCLEOTIDE SEQUENCE</scope>
</reference>
<dbReference type="AlphaFoldDB" id="J9G8S4"/>
<dbReference type="PROSITE" id="PS52019">
    <property type="entry name" value="PKS_MFAS_DH"/>
    <property type="match status" value="1"/>
</dbReference>
<protein>
    <recommendedName>
        <fullName evidence="1">PKS/mFAS DH domain-containing protein</fullName>
    </recommendedName>
</protein>
<name>J9G8S4_9ZZZZ</name>
<gene>
    <name evidence="2" type="ORF">EVA_13731</name>
</gene>
<dbReference type="InterPro" id="IPR049900">
    <property type="entry name" value="PKS_mFAS_DH"/>
</dbReference>
<evidence type="ECO:0000259" key="1">
    <source>
        <dbReference type="PROSITE" id="PS52019"/>
    </source>
</evidence>
<proteinExistence type="predicted"/>
<feature type="non-terminal residue" evidence="2">
    <location>
        <position position="1"/>
    </location>
</feature>
<evidence type="ECO:0000313" key="2">
    <source>
        <dbReference type="EMBL" id="EJW98162.1"/>
    </source>
</evidence>
<dbReference type="EMBL" id="AMCI01004404">
    <property type="protein sequence ID" value="EJW98162.1"/>
    <property type="molecule type" value="Genomic_DNA"/>
</dbReference>
<sequence length="271" mass="30450">QLSAEEPLLHVRGVPSCRTPPPRTDPLWLERVDREGKVCDVQAFYRALAAIGLGYQGAFKPIQAAWTFAGEDGLVSDVLVELASQDAVADMGMGLSPAMMDGALQGLFFALAERLGQEAGREPSSYLPSWFGKTIVWSQGTPAWAEISLLHVTERSAKARILVRNAEGKPLVRFEDVRFLRVHHQSKAIEPAFYTERWYKAAAERRALTQASDVEALQRAVRAATTAYEWSSERAVETEELLHWLVMAYVREAVRVYDEWQPEELLFTEGW</sequence>
<dbReference type="Pfam" id="PF14765">
    <property type="entry name" value="PS-DH"/>
    <property type="match status" value="1"/>
</dbReference>
<feature type="domain" description="PKS/mFAS DH" evidence="1">
    <location>
        <begin position="1"/>
        <end position="188"/>
    </location>
</feature>
<dbReference type="Gene3D" id="3.10.129.110">
    <property type="entry name" value="Polyketide synthase dehydratase"/>
    <property type="match status" value="1"/>
</dbReference>
<accession>J9G8S4</accession>